<keyword evidence="3" id="KW-1185">Reference proteome</keyword>
<feature type="transmembrane region" description="Helical" evidence="1">
    <location>
        <begin position="161"/>
        <end position="182"/>
    </location>
</feature>
<keyword evidence="1" id="KW-1133">Transmembrane helix</keyword>
<evidence type="ECO:0008006" key="4">
    <source>
        <dbReference type="Google" id="ProtNLM"/>
    </source>
</evidence>
<organism evidence="2 3">
    <name type="scientific">Aquimarina rubra</name>
    <dbReference type="NCBI Taxonomy" id="1920033"/>
    <lineage>
        <taxon>Bacteria</taxon>
        <taxon>Pseudomonadati</taxon>
        <taxon>Bacteroidota</taxon>
        <taxon>Flavobacteriia</taxon>
        <taxon>Flavobacteriales</taxon>
        <taxon>Flavobacteriaceae</taxon>
        <taxon>Aquimarina</taxon>
    </lineage>
</organism>
<feature type="transmembrane region" description="Helical" evidence="1">
    <location>
        <begin position="194"/>
        <end position="212"/>
    </location>
</feature>
<feature type="transmembrane region" description="Helical" evidence="1">
    <location>
        <begin position="12"/>
        <end position="30"/>
    </location>
</feature>
<protein>
    <recommendedName>
        <fullName evidence="4">DUF2306 domain-containing protein</fullName>
    </recommendedName>
</protein>
<dbReference type="EMBL" id="JBHULE010000002">
    <property type="protein sequence ID" value="MFD2561430.1"/>
    <property type="molecule type" value="Genomic_DNA"/>
</dbReference>
<comment type="caution">
    <text evidence="2">The sequence shown here is derived from an EMBL/GenBank/DDBJ whole genome shotgun (WGS) entry which is preliminary data.</text>
</comment>
<keyword evidence="1" id="KW-0472">Membrane</keyword>
<feature type="transmembrane region" description="Helical" evidence="1">
    <location>
        <begin position="66"/>
        <end position="85"/>
    </location>
</feature>
<gene>
    <name evidence="2" type="ORF">ACFSR1_02035</name>
</gene>
<evidence type="ECO:0000313" key="3">
    <source>
        <dbReference type="Proteomes" id="UP001597319"/>
    </source>
</evidence>
<evidence type="ECO:0000256" key="1">
    <source>
        <dbReference type="SAM" id="Phobius"/>
    </source>
</evidence>
<evidence type="ECO:0000313" key="2">
    <source>
        <dbReference type="EMBL" id="MFD2561430.1"/>
    </source>
</evidence>
<name>A0ABW5LA67_9FLAO</name>
<dbReference type="Proteomes" id="UP001597319">
    <property type="component" value="Unassembled WGS sequence"/>
</dbReference>
<sequence length="226" mass="25394">METMTNNILYVHILAGSLALISGFIAMISPKGKTWHRKSGKLYFYAMTGVFITGIIVAGLRFNRFLFLIAFLSYYSVFCGVRILKLKKLHQQQKGTWYDWFAGIVNAIANIVFIILGLYYGIARGFTSGGALLSIGFGIGGLLISYANLSPLIKKPEQAYHWYLSHIGNMMGGYIATVTAFISTMVTRYDLMNPYLAFALPSLIGIPILLYWQKRIEKKFETAKIK</sequence>
<dbReference type="RefSeq" id="WP_378289122.1">
    <property type="nucleotide sequence ID" value="NZ_JBHULE010000002.1"/>
</dbReference>
<feature type="transmembrane region" description="Helical" evidence="1">
    <location>
        <begin position="97"/>
        <end position="122"/>
    </location>
</feature>
<accession>A0ABW5LA67</accession>
<feature type="transmembrane region" description="Helical" evidence="1">
    <location>
        <begin position="128"/>
        <end position="149"/>
    </location>
</feature>
<proteinExistence type="predicted"/>
<reference evidence="3" key="1">
    <citation type="journal article" date="2019" name="Int. J. Syst. Evol. Microbiol.">
        <title>The Global Catalogue of Microorganisms (GCM) 10K type strain sequencing project: providing services to taxonomists for standard genome sequencing and annotation.</title>
        <authorList>
            <consortium name="The Broad Institute Genomics Platform"/>
            <consortium name="The Broad Institute Genome Sequencing Center for Infectious Disease"/>
            <person name="Wu L."/>
            <person name="Ma J."/>
        </authorList>
    </citation>
    <scope>NUCLEOTIDE SEQUENCE [LARGE SCALE GENOMIC DNA]</scope>
    <source>
        <strain evidence="3">KCTC 52274</strain>
    </source>
</reference>
<feature type="transmembrane region" description="Helical" evidence="1">
    <location>
        <begin position="42"/>
        <end position="60"/>
    </location>
</feature>
<keyword evidence="1" id="KW-0812">Transmembrane</keyword>